<evidence type="ECO:0000313" key="2">
    <source>
        <dbReference type="EMBL" id="MPC43979.1"/>
    </source>
</evidence>
<name>A0A5B7FFH3_PORTR</name>
<protein>
    <submittedName>
        <fullName evidence="2">Uncharacterized protein</fullName>
    </submittedName>
</protein>
<sequence length="117" mass="12307">MEFPRTTAAALPAASMAVCVAVAACSAARDYCTVFVYVCPGTHGEQLVLVSEGGEGRLPEEQVLVAWVVEELGGELLEEMFVASLKGGPPRSWCNRPPGSATPPFSALAKVGVVEWQ</sequence>
<organism evidence="2 3">
    <name type="scientific">Portunus trituberculatus</name>
    <name type="common">Swimming crab</name>
    <name type="synonym">Neptunus trituberculatus</name>
    <dbReference type="NCBI Taxonomy" id="210409"/>
    <lineage>
        <taxon>Eukaryota</taxon>
        <taxon>Metazoa</taxon>
        <taxon>Ecdysozoa</taxon>
        <taxon>Arthropoda</taxon>
        <taxon>Crustacea</taxon>
        <taxon>Multicrustacea</taxon>
        <taxon>Malacostraca</taxon>
        <taxon>Eumalacostraca</taxon>
        <taxon>Eucarida</taxon>
        <taxon>Decapoda</taxon>
        <taxon>Pleocyemata</taxon>
        <taxon>Brachyura</taxon>
        <taxon>Eubrachyura</taxon>
        <taxon>Portunoidea</taxon>
        <taxon>Portunidae</taxon>
        <taxon>Portuninae</taxon>
        <taxon>Portunus</taxon>
    </lineage>
</organism>
<dbReference type="EMBL" id="VSRR010006071">
    <property type="protein sequence ID" value="MPC43979.1"/>
    <property type="molecule type" value="Genomic_DNA"/>
</dbReference>
<comment type="caution">
    <text evidence="2">The sequence shown here is derived from an EMBL/GenBank/DDBJ whole genome shotgun (WGS) entry which is preliminary data.</text>
</comment>
<dbReference type="AlphaFoldDB" id="A0A5B7FFH3"/>
<proteinExistence type="predicted"/>
<dbReference type="PROSITE" id="PS51257">
    <property type="entry name" value="PROKAR_LIPOPROTEIN"/>
    <property type="match status" value="1"/>
</dbReference>
<feature type="chain" id="PRO_5023011618" evidence="1">
    <location>
        <begin position="28"/>
        <end position="117"/>
    </location>
</feature>
<keyword evidence="1" id="KW-0732">Signal</keyword>
<evidence type="ECO:0000256" key="1">
    <source>
        <dbReference type="SAM" id="SignalP"/>
    </source>
</evidence>
<gene>
    <name evidence="2" type="ORF">E2C01_037638</name>
</gene>
<reference evidence="2 3" key="1">
    <citation type="submission" date="2019-05" db="EMBL/GenBank/DDBJ databases">
        <title>Another draft genome of Portunus trituberculatus and its Hox gene families provides insights of decapod evolution.</title>
        <authorList>
            <person name="Jeong J.-H."/>
            <person name="Song I."/>
            <person name="Kim S."/>
            <person name="Choi T."/>
            <person name="Kim D."/>
            <person name="Ryu S."/>
            <person name="Kim W."/>
        </authorList>
    </citation>
    <scope>NUCLEOTIDE SEQUENCE [LARGE SCALE GENOMIC DNA]</scope>
    <source>
        <tissue evidence="2">Muscle</tissue>
    </source>
</reference>
<feature type="signal peptide" evidence="1">
    <location>
        <begin position="1"/>
        <end position="27"/>
    </location>
</feature>
<accession>A0A5B7FFH3</accession>
<keyword evidence="3" id="KW-1185">Reference proteome</keyword>
<evidence type="ECO:0000313" key="3">
    <source>
        <dbReference type="Proteomes" id="UP000324222"/>
    </source>
</evidence>
<dbReference type="Proteomes" id="UP000324222">
    <property type="component" value="Unassembled WGS sequence"/>
</dbReference>